<gene>
    <name evidence="3" type="ORF">PENARI_c020G06395</name>
</gene>
<dbReference type="EMBL" id="LXJU01000020">
    <property type="protein sequence ID" value="OGE49622.1"/>
    <property type="molecule type" value="Genomic_DNA"/>
</dbReference>
<comment type="similarity">
    <text evidence="1">Belongs to the short-chain dehydrogenases/reductases (SDR) family.</text>
</comment>
<comment type="caution">
    <text evidence="3">The sequence shown here is derived from an EMBL/GenBank/DDBJ whole genome shotgun (WGS) entry which is preliminary data.</text>
</comment>
<dbReference type="OrthoDB" id="37659at2759"/>
<dbReference type="InterPro" id="IPR002347">
    <property type="entry name" value="SDR_fam"/>
</dbReference>
<keyword evidence="2" id="KW-0560">Oxidoreductase</keyword>
<dbReference type="Pfam" id="PF00106">
    <property type="entry name" value="adh_short"/>
    <property type="match status" value="1"/>
</dbReference>
<reference evidence="3 4" key="1">
    <citation type="journal article" date="2016" name="Sci. Rep.">
        <title>Penicillium arizonense, a new, genome sequenced fungal species, reveals a high chemical diversity in secreted metabolites.</title>
        <authorList>
            <person name="Grijseels S."/>
            <person name="Nielsen J.C."/>
            <person name="Randelovic M."/>
            <person name="Nielsen J."/>
            <person name="Nielsen K.F."/>
            <person name="Workman M."/>
            <person name="Frisvad J.C."/>
        </authorList>
    </citation>
    <scope>NUCLEOTIDE SEQUENCE [LARGE SCALE GENOMIC DNA]</scope>
    <source>
        <strain evidence="3 4">CBS 141311</strain>
    </source>
</reference>
<dbReference type="Gene3D" id="3.40.50.720">
    <property type="entry name" value="NAD(P)-binding Rossmann-like Domain"/>
    <property type="match status" value="1"/>
</dbReference>
<dbReference type="RefSeq" id="XP_022485073.1">
    <property type="nucleotide sequence ID" value="XM_022635019.1"/>
</dbReference>
<sequence length="292" mass="31740">MATIQISNDSLSLLQDKVILITGGSSGIGRATVELCLKHGATVIASDINPPQADFEATDKFKFVKVDVTSWESLHDAFVQAEKWFGRIDHVFANAGVSTTTDFLDGKLDDNGELAPPNMRTINVNLIGVLNTVHLAAHYIQKHSTHRAEGELGSIVVTASTSSFQNFSAGDYTITKHGVLGIIRGLEHQIEGKVRLNAVAPSWTATGMIPSDFIESLGVGVQTPEAVARSVALLFTDQQRHSEVIYSWDGNYQEVNKAKGGLLDASEKLLVNVANEETVMRKLRELMLQRQG</sequence>
<keyword evidence="4" id="KW-1185">Reference proteome</keyword>
<dbReference type="STRING" id="1835702.A0A1F5L8V8"/>
<dbReference type="GeneID" id="34579753"/>
<dbReference type="PANTHER" id="PTHR43180:SF11">
    <property type="entry name" value="NAD(P)-BINDING PROTEIN"/>
    <property type="match status" value="1"/>
</dbReference>
<accession>A0A1F5L8V8</accession>
<evidence type="ECO:0000313" key="4">
    <source>
        <dbReference type="Proteomes" id="UP000177622"/>
    </source>
</evidence>
<evidence type="ECO:0000256" key="2">
    <source>
        <dbReference type="ARBA" id="ARBA00023002"/>
    </source>
</evidence>
<dbReference type="SUPFAM" id="SSF51735">
    <property type="entry name" value="NAD(P)-binding Rossmann-fold domains"/>
    <property type="match status" value="1"/>
</dbReference>
<dbReference type="PANTHER" id="PTHR43180">
    <property type="entry name" value="3-OXOACYL-(ACYL-CARRIER-PROTEIN) REDUCTASE (AFU_ORTHOLOGUE AFUA_6G11210)"/>
    <property type="match status" value="1"/>
</dbReference>
<dbReference type="InterPro" id="IPR036291">
    <property type="entry name" value="NAD(P)-bd_dom_sf"/>
</dbReference>
<dbReference type="AlphaFoldDB" id="A0A1F5L8V8"/>
<name>A0A1F5L8V8_PENAI</name>
<protein>
    <submittedName>
        <fullName evidence="3">Uncharacterized protein</fullName>
    </submittedName>
</protein>
<dbReference type="PRINTS" id="PR00081">
    <property type="entry name" value="GDHRDH"/>
</dbReference>
<evidence type="ECO:0000256" key="1">
    <source>
        <dbReference type="ARBA" id="ARBA00006484"/>
    </source>
</evidence>
<dbReference type="GO" id="GO:0016491">
    <property type="term" value="F:oxidoreductase activity"/>
    <property type="evidence" value="ECO:0007669"/>
    <property type="project" value="UniProtKB-KW"/>
</dbReference>
<dbReference type="Proteomes" id="UP000177622">
    <property type="component" value="Unassembled WGS sequence"/>
</dbReference>
<organism evidence="3 4">
    <name type="scientific">Penicillium arizonense</name>
    <dbReference type="NCBI Taxonomy" id="1835702"/>
    <lineage>
        <taxon>Eukaryota</taxon>
        <taxon>Fungi</taxon>
        <taxon>Dikarya</taxon>
        <taxon>Ascomycota</taxon>
        <taxon>Pezizomycotina</taxon>
        <taxon>Eurotiomycetes</taxon>
        <taxon>Eurotiomycetidae</taxon>
        <taxon>Eurotiales</taxon>
        <taxon>Aspergillaceae</taxon>
        <taxon>Penicillium</taxon>
    </lineage>
</organism>
<proteinExistence type="inferred from homology"/>
<evidence type="ECO:0000313" key="3">
    <source>
        <dbReference type="EMBL" id="OGE49622.1"/>
    </source>
</evidence>